<proteinExistence type="predicted"/>
<feature type="region of interest" description="Disordered" evidence="1">
    <location>
        <begin position="1"/>
        <end position="35"/>
    </location>
</feature>
<organism evidence="2 3">
    <name type="scientific">Crossiella equi</name>
    <dbReference type="NCBI Taxonomy" id="130796"/>
    <lineage>
        <taxon>Bacteria</taxon>
        <taxon>Bacillati</taxon>
        <taxon>Actinomycetota</taxon>
        <taxon>Actinomycetes</taxon>
        <taxon>Pseudonocardiales</taxon>
        <taxon>Pseudonocardiaceae</taxon>
        <taxon>Crossiella</taxon>
    </lineage>
</organism>
<evidence type="ECO:0000313" key="3">
    <source>
        <dbReference type="Proteomes" id="UP001519363"/>
    </source>
</evidence>
<protein>
    <submittedName>
        <fullName evidence="2">Uncharacterized protein</fullName>
    </submittedName>
</protein>
<evidence type="ECO:0000313" key="2">
    <source>
        <dbReference type="EMBL" id="MBP2477763.1"/>
    </source>
</evidence>
<feature type="compositionally biased region" description="Low complexity" evidence="1">
    <location>
        <begin position="129"/>
        <end position="143"/>
    </location>
</feature>
<dbReference type="Proteomes" id="UP001519363">
    <property type="component" value="Unassembled WGS sequence"/>
</dbReference>
<evidence type="ECO:0000256" key="1">
    <source>
        <dbReference type="SAM" id="MobiDB-lite"/>
    </source>
</evidence>
<sequence length="196" mass="20876">MRQAPGGQLAELNQPPRAGGRELGVPGQQRGDRQARAWRAVPAHGPERVLVLCQRLLERVFRPGQVARQQERVARGHQRRAQRRGVAVGAGQLDGRLGQRPRVRQVAERGGQGGVRGAPAPARSMNRVTASAGPTSSPSARPGQGDQPVLRQQPTDLGQLGTPADEARQLGRVPTRDPPVAGRFSGCCIVAASKDD</sequence>
<feature type="region of interest" description="Disordered" evidence="1">
    <location>
        <begin position="67"/>
        <end position="183"/>
    </location>
</feature>
<accession>A0ABS5AMG0</accession>
<reference evidence="2 3" key="1">
    <citation type="submission" date="2021-03" db="EMBL/GenBank/DDBJ databases">
        <title>Sequencing the genomes of 1000 actinobacteria strains.</title>
        <authorList>
            <person name="Klenk H.-P."/>
        </authorList>
    </citation>
    <scope>NUCLEOTIDE SEQUENCE [LARGE SCALE GENOMIC DNA]</scope>
    <source>
        <strain evidence="2 3">DSM 44580</strain>
    </source>
</reference>
<dbReference type="RefSeq" id="WP_245372925.1">
    <property type="nucleotide sequence ID" value="NZ_JAGIOO010000001.1"/>
</dbReference>
<comment type="caution">
    <text evidence="2">The sequence shown here is derived from an EMBL/GenBank/DDBJ whole genome shotgun (WGS) entry which is preliminary data.</text>
</comment>
<keyword evidence="3" id="KW-1185">Reference proteome</keyword>
<dbReference type="EMBL" id="JAGIOO010000001">
    <property type="protein sequence ID" value="MBP2477763.1"/>
    <property type="molecule type" value="Genomic_DNA"/>
</dbReference>
<name>A0ABS5AMG0_9PSEU</name>
<gene>
    <name evidence="2" type="ORF">JOF53_006635</name>
</gene>